<dbReference type="EMBL" id="NNRJ01000019">
    <property type="protein sequence ID" value="OYR18954.1"/>
    <property type="molecule type" value="Genomic_DNA"/>
</dbReference>
<dbReference type="OrthoDB" id="8480755at2"/>
<dbReference type="RefSeq" id="WP_143850915.1">
    <property type="nucleotide sequence ID" value="NZ_JBHEEK010000002.1"/>
</dbReference>
<evidence type="ECO:0000313" key="1">
    <source>
        <dbReference type="EMBL" id="OYR18954.1"/>
    </source>
</evidence>
<protein>
    <submittedName>
        <fullName evidence="1">Uncharacterized protein</fullName>
    </submittedName>
</protein>
<accession>A0A256FVV1</accession>
<keyword evidence="2" id="KW-1185">Reference proteome</keyword>
<organism evidence="1 2">
    <name type="scientific">Brucella thiophenivorans</name>
    <dbReference type="NCBI Taxonomy" id="571255"/>
    <lineage>
        <taxon>Bacteria</taxon>
        <taxon>Pseudomonadati</taxon>
        <taxon>Pseudomonadota</taxon>
        <taxon>Alphaproteobacteria</taxon>
        <taxon>Hyphomicrobiales</taxon>
        <taxon>Brucellaceae</taxon>
        <taxon>Brucella/Ochrobactrum group</taxon>
        <taxon>Brucella</taxon>
    </lineage>
</organism>
<dbReference type="Proteomes" id="UP000215590">
    <property type="component" value="Unassembled WGS sequence"/>
</dbReference>
<gene>
    <name evidence="1" type="ORF">CEV31_2294</name>
</gene>
<reference evidence="1 2" key="1">
    <citation type="submission" date="2017-07" db="EMBL/GenBank/DDBJ databases">
        <title>Phylogenetic study on the rhizospheric bacterium Ochrobactrum sp. A44.</title>
        <authorList>
            <person name="Krzyzanowska D.M."/>
            <person name="Ossowicki A."/>
            <person name="Rajewska M."/>
            <person name="Maciag T."/>
            <person name="Kaczynski Z."/>
            <person name="Czerwicka M."/>
            <person name="Jafra S."/>
        </authorList>
    </citation>
    <scope>NUCLEOTIDE SEQUENCE [LARGE SCALE GENOMIC DNA]</scope>
    <source>
        <strain evidence="1 2">DSM 7216</strain>
    </source>
</reference>
<comment type="caution">
    <text evidence="1">The sequence shown here is derived from an EMBL/GenBank/DDBJ whole genome shotgun (WGS) entry which is preliminary data.</text>
</comment>
<name>A0A256FVV1_9HYPH</name>
<sequence length="132" mass="14907">MKEPQNIVEFKTMVGRILGQLYSEHPIEIDRDAGTFFGNEVLDDQESDLFDSTVSYLVRSGYIHQDKQFYLQLTDTAWEVLQKPNPLQDTKSIGETLYEWMKETGQDTAKDGIKSLVPVALTALYKAITAAG</sequence>
<dbReference type="AlphaFoldDB" id="A0A256FVV1"/>
<proteinExistence type="predicted"/>
<evidence type="ECO:0000313" key="2">
    <source>
        <dbReference type="Proteomes" id="UP000215590"/>
    </source>
</evidence>